<sequence length="521" mass="57348">MTVEASAAKTALHEIQVAMGANASILQHLPVEKVRLLAFTIKPHERRNSMPVRMFYGHIKEGKNKDLEVWILLQKDHAAGRSPAHYFTIFDRLGNVQGNISADDAVRQTNAEIAFKCLKTSGVIDMDQLRSTIKYYFIAKMVSTPLPWIVGAHFVSALSAACRVAGDYNAKAIASKKKEKSRDSAAQNVNGIRSSVSLHDTEEPVKVVREQAVAPTSTIAKVGRTLQPPNPQRAPMAPMILSNQVASDLFISEGPSVKAASEVSSNKVRNKTSEIPTLGSSQPVTLKRRGGQLQDLLAQFRSQGSTQSAAKRRCISPQQEVKQEPTSDNKRSLLAQSPPTMPEAMRIPPSHPHPFTATTKRPHSTTVNDVCNFLMHSDSEEAEDSTPMDISGSASARAKSAEVLGEKSPNSRSPDNFVPAYRKTINDRDAIKDEIRENKEKQKGVRRDIKVLETELADLEEEARKLKEQDLLAGITKKRLRESLSEKERALLILGGDIAERRLKRVKSGTKSEDGIGEDDD</sequence>
<reference evidence="3" key="1">
    <citation type="submission" date="2021-05" db="EMBL/GenBank/DDBJ databases">
        <authorList>
            <person name="Stam R."/>
        </authorList>
    </citation>
    <scope>NUCLEOTIDE SEQUENCE</scope>
    <source>
        <strain evidence="3">CS162</strain>
    </source>
</reference>
<feature type="compositionally biased region" description="Polar residues" evidence="2">
    <location>
        <begin position="262"/>
        <end position="284"/>
    </location>
</feature>
<organism evidence="3 4">
    <name type="scientific">Alternaria atra</name>
    <dbReference type="NCBI Taxonomy" id="119953"/>
    <lineage>
        <taxon>Eukaryota</taxon>
        <taxon>Fungi</taxon>
        <taxon>Dikarya</taxon>
        <taxon>Ascomycota</taxon>
        <taxon>Pezizomycotina</taxon>
        <taxon>Dothideomycetes</taxon>
        <taxon>Pleosporomycetidae</taxon>
        <taxon>Pleosporales</taxon>
        <taxon>Pleosporineae</taxon>
        <taxon>Pleosporaceae</taxon>
        <taxon>Alternaria</taxon>
        <taxon>Alternaria sect. Ulocladioides</taxon>
    </lineage>
</organism>
<feature type="coiled-coil region" evidence="1">
    <location>
        <begin position="442"/>
        <end position="469"/>
    </location>
</feature>
<feature type="region of interest" description="Disordered" evidence="2">
    <location>
        <begin position="258"/>
        <end position="285"/>
    </location>
</feature>
<dbReference type="OrthoDB" id="3677657at2759"/>
<keyword evidence="4" id="KW-1185">Reference proteome</keyword>
<accession>A0A8J2N806</accession>
<feature type="compositionally biased region" description="Polar residues" evidence="2">
    <location>
        <begin position="184"/>
        <end position="195"/>
    </location>
</feature>
<dbReference type="EMBL" id="CAJRGZ010000032">
    <property type="protein sequence ID" value="CAG5188386.1"/>
    <property type="molecule type" value="Genomic_DNA"/>
</dbReference>
<comment type="caution">
    <text evidence="3">The sequence shown here is derived from an EMBL/GenBank/DDBJ whole genome shotgun (WGS) entry which is preliminary data.</text>
</comment>
<proteinExistence type="predicted"/>
<protein>
    <submittedName>
        <fullName evidence="3">Uncharacterized protein</fullName>
    </submittedName>
</protein>
<feature type="region of interest" description="Disordered" evidence="2">
    <location>
        <begin position="379"/>
        <end position="416"/>
    </location>
</feature>
<dbReference type="AlphaFoldDB" id="A0A8J2N806"/>
<feature type="compositionally biased region" description="Basic and acidic residues" evidence="2">
    <location>
        <begin position="321"/>
        <end position="331"/>
    </location>
</feature>
<feature type="region of interest" description="Disordered" evidence="2">
    <location>
        <begin position="302"/>
        <end position="363"/>
    </location>
</feature>
<gene>
    <name evidence="3" type="ORF">ALTATR162_LOCUS11947</name>
</gene>
<dbReference type="Proteomes" id="UP000676310">
    <property type="component" value="Unassembled WGS sequence"/>
</dbReference>
<evidence type="ECO:0000256" key="2">
    <source>
        <dbReference type="SAM" id="MobiDB-lite"/>
    </source>
</evidence>
<dbReference type="GeneID" id="67012275"/>
<keyword evidence="1" id="KW-0175">Coiled coil</keyword>
<evidence type="ECO:0000313" key="4">
    <source>
        <dbReference type="Proteomes" id="UP000676310"/>
    </source>
</evidence>
<evidence type="ECO:0000256" key="1">
    <source>
        <dbReference type="SAM" id="Coils"/>
    </source>
</evidence>
<feature type="region of interest" description="Disordered" evidence="2">
    <location>
        <begin position="173"/>
        <end position="195"/>
    </location>
</feature>
<name>A0A8J2N806_9PLEO</name>
<evidence type="ECO:0000313" key="3">
    <source>
        <dbReference type="EMBL" id="CAG5188386.1"/>
    </source>
</evidence>
<dbReference type="RefSeq" id="XP_043175526.1">
    <property type="nucleotide sequence ID" value="XM_043319591.1"/>
</dbReference>